<proteinExistence type="predicted"/>
<dbReference type="EMBL" id="CP019646">
    <property type="protein sequence ID" value="AQQ71603.1"/>
    <property type="molecule type" value="Genomic_DNA"/>
</dbReference>
<name>A0A1Q2MFZ2_9BACT</name>
<dbReference type="STRING" id="1851148.SMSP2_01979"/>
<accession>A0A1Q2MFZ2</accession>
<evidence type="ECO:0000313" key="2">
    <source>
        <dbReference type="Proteomes" id="UP000188181"/>
    </source>
</evidence>
<organism evidence="1 2">
    <name type="scientific">Limihaloglobus sulfuriphilus</name>
    <dbReference type="NCBI Taxonomy" id="1851148"/>
    <lineage>
        <taxon>Bacteria</taxon>
        <taxon>Pseudomonadati</taxon>
        <taxon>Planctomycetota</taxon>
        <taxon>Phycisphaerae</taxon>
        <taxon>Sedimentisphaerales</taxon>
        <taxon>Sedimentisphaeraceae</taxon>
        <taxon>Limihaloglobus</taxon>
    </lineage>
</organism>
<dbReference type="AlphaFoldDB" id="A0A1Q2MFZ2"/>
<protein>
    <submittedName>
        <fullName evidence="1">Uncharacterized protein</fullName>
    </submittedName>
</protein>
<dbReference type="RefSeq" id="WP_146683766.1">
    <property type="nucleotide sequence ID" value="NZ_CP019646.1"/>
</dbReference>
<sequence>MKDDNTMDYPWMYYYDNKGRMVEKMETSRNVEQRNLLEFTLERVKPHRQDTLKCGLLQTEQSRNYESGL</sequence>
<gene>
    <name evidence="1" type="ORF">SMSP2_01979</name>
</gene>
<dbReference type="Proteomes" id="UP000188181">
    <property type="component" value="Chromosome"/>
</dbReference>
<keyword evidence="2" id="KW-1185">Reference proteome</keyword>
<dbReference type="KEGG" id="pbas:SMSP2_01979"/>
<evidence type="ECO:0000313" key="1">
    <source>
        <dbReference type="EMBL" id="AQQ71603.1"/>
    </source>
</evidence>
<reference evidence="2" key="1">
    <citation type="submission" date="2017-02" db="EMBL/GenBank/DDBJ databases">
        <title>Comparative genomics and description of representatives of a novel lineage of planctomycetes thriving in anoxic sediments.</title>
        <authorList>
            <person name="Spring S."/>
            <person name="Bunk B."/>
            <person name="Sproer C."/>
        </authorList>
    </citation>
    <scope>NUCLEOTIDE SEQUENCE [LARGE SCALE GENOMIC DNA]</scope>
    <source>
        <strain evidence="2">SM-Chi-D1</strain>
    </source>
</reference>